<feature type="region of interest" description="Disordered" evidence="4">
    <location>
        <begin position="153"/>
        <end position="173"/>
    </location>
</feature>
<evidence type="ECO:0000256" key="3">
    <source>
        <dbReference type="PROSITE-ProRule" id="PRU00708"/>
    </source>
</evidence>
<dbReference type="InterPro" id="IPR050872">
    <property type="entry name" value="PPR_P_subfamily"/>
</dbReference>
<dbReference type="InterPro" id="IPR002885">
    <property type="entry name" value="PPR_rpt"/>
</dbReference>
<dbReference type="PANTHER" id="PTHR46128:SF211">
    <property type="entry name" value="PENTACOTRIPEPTIDE-REPEAT REGION OF PRORP DOMAIN-CONTAINING PROTEIN"/>
    <property type="match status" value="1"/>
</dbReference>
<keyword evidence="6" id="KW-1185">Reference proteome</keyword>
<dbReference type="AlphaFoldDB" id="A0AAV0Q5N6"/>
<evidence type="ECO:0000256" key="1">
    <source>
        <dbReference type="ARBA" id="ARBA00007626"/>
    </source>
</evidence>
<dbReference type="Gene3D" id="1.25.40.10">
    <property type="entry name" value="Tetratricopeptide repeat domain"/>
    <property type="match status" value="1"/>
</dbReference>
<proteinExistence type="inferred from homology"/>
<gene>
    <name evidence="5" type="ORF">LITE_LOCUS41589</name>
</gene>
<evidence type="ECO:0000313" key="5">
    <source>
        <dbReference type="EMBL" id="CAI0540216.1"/>
    </source>
</evidence>
<dbReference type="InterPro" id="IPR011990">
    <property type="entry name" value="TPR-like_helical_dom_sf"/>
</dbReference>
<name>A0AAV0Q5N6_9ROSI</name>
<dbReference type="Proteomes" id="UP001154282">
    <property type="component" value="Unassembled WGS sequence"/>
</dbReference>
<comment type="similarity">
    <text evidence="1">Belongs to the PPR family. P subfamily.</text>
</comment>
<protein>
    <recommendedName>
        <fullName evidence="7">Pentatricopeptide repeat-containing protein</fullName>
    </recommendedName>
</protein>
<feature type="repeat" description="PPR" evidence="3">
    <location>
        <begin position="35"/>
        <end position="69"/>
    </location>
</feature>
<evidence type="ECO:0000256" key="2">
    <source>
        <dbReference type="ARBA" id="ARBA00022737"/>
    </source>
</evidence>
<accession>A0AAV0Q5N6</accession>
<dbReference type="NCBIfam" id="TIGR00756">
    <property type="entry name" value="PPR"/>
    <property type="match status" value="2"/>
</dbReference>
<dbReference type="PANTHER" id="PTHR46128">
    <property type="entry name" value="MITOCHONDRIAL GROUP I INTRON SPLICING FACTOR CCM1"/>
    <property type="match status" value="1"/>
</dbReference>
<organism evidence="5 6">
    <name type="scientific">Linum tenue</name>
    <dbReference type="NCBI Taxonomy" id="586396"/>
    <lineage>
        <taxon>Eukaryota</taxon>
        <taxon>Viridiplantae</taxon>
        <taxon>Streptophyta</taxon>
        <taxon>Embryophyta</taxon>
        <taxon>Tracheophyta</taxon>
        <taxon>Spermatophyta</taxon>
        <taxon>Magnoliopsida</taxon>
        <taxon>eudicotyledons</taxon>
        <taxon>Gunneridae</taxon>
        <taxon>Pentapetalae</taxon>
        <taxon>rosids</taxon>
        <taxon>fabids</taxon>
        <taxon>Malpighiales</taxon>
        <taxon>Linaceae</taxon>
        <taxon>Linum</taxon>
    </lineage>
</organism>
<feature type="repeat" description="PPR" evidence="3">
    <location>
        <begin position="70"/>
        <end position="104"/>
    </location>
</feature>
<dbReference type="PROSITE" id="PS51375">
    <property type="entry name" value="PPR"/>
    <property type="match status" value="2"/>
</dbReference>
<sequence length="173" mass="18908">MYNILIDSLFKTVKRGEEAWALFTSLREDKFLQPNVYTYNVVIGGLCGQGLVDKAYDLFRTMEASGCAPNSRSYNAIITGFLQHKDPLDAAELIQEMVSKGFSADATTMSLIVGLDNPFPVELLGSSDLGGEEKEPKGLLTNTIQGELCGTQKPLESHYNEGGQVSDDCRGME</sequence>
<dbReference type="EMBL" id="CAMGYJ010000009">
    <property type="protein sequence ID" value="CAI0540216.1"/>
    <property type="molecule type" value="Genomic_DNA"/>
</dbReference>
<dbReference type="Pfam" id="PF13041">
    <property type="entry name" value="PPR_2"/>
    <property type="match status" value="1"/>
</dbReference>
<evidence type="ECO:0000313" key="6">
    <source>
        <dbReference type="Proteomes" id="UP001154282"/>
    </source>
</evidence>
<reference evidence="5" key="1">
    <citation type="submission" date="2022-08" db="EMBL/GenBank/DDBJ databases">
        <authorList>
            <person name="Gutierrez-Valencia J."/>
        </authorList>
    </citation>
    <scope>NUCLEOTIDE SEQUENCE</scope>
</reference>
<keyword evidence="2" id="KW-0677">Repeat</keyword>
<comment type="caution">
    <text evidence="5">The sequence shown here is derived from an EMBL/GenBank/DDBJ whole genome shotgun (WGS) entry which is preliminary data.</text>
</comment>
<evidence type="ECO:0008006" key="7">
    <source>
        <dbReference type="Google" id="ProtNLM"/>
    </source>
</evidence>
<evidence type="ECO:0000256" key="4">
    <source>
        <dbReference type="SAM" id="MobiDB-lite"/>
    </source>
</evidence>